<feature type="domain" description="ABC transmembrane type-1" evidence="8">
    <location>
        <begin position="94"/>
        <end position="295"/>
    </location>
</feature>
<evidence type="ECO:0000313" key="10">
    <source>
        <dbReference type="Proteomes" id="UP000184510"/>
    </source>
</evidence>
<dbReference type="AlphaFoldDB" id="A0A1M6M4Y9"/>
<dbReference type="Pfam" id="PF00528">
    <property type="entry name" value="BPD_transp_1"/>
    <property type="match status" value="1"/>
</dbReference>
<reference evidence="9 10" key="1">
    <citation type="submission" date="2016-11" db="EMBL/GenBank/DDBJ databases">
        <authorList>
            <person name="Jaros S."/>
            <person name="Januszkiewicz K."/>
            <person name="Wedrychowicz H."/>
        </authorList>
    </citation>
    <scope>NUCLEOTIDE SEQUENCE [LARGE SCALE GENOMIC DNA]</scope>
    <source>
        <strain evidence="9 10">DSM 18772</strain>
    </source>
</reference>
<dbReference type="OrthoDB" id="9773221at2"/>
<dbReference type="SUPFAM" id="SSF161098">
    <property type="entry name" value="MetI-like"/>
    <property type="match status" value="1"/>
</dbReference>
<evidence type="ECO:0000256" key="4">
    <source>
        <dbReference type="ARBA" id="ARBA00022692"/>
    </source>
</evidence>
<keyword evidence="5 7" id="KW-1133">Transmembrane helix</keyword>
<keyword evidence="4 7" id="KW-0812">Transmembrane</keyword>
<dbReference type="InterPro" id="IPR035906">
    <property type="entry name" value="MetI-like_sf"/>
</dbReference>
<feature type="transmembrane region" description="Helical" evidence="7">
    <location>
        <begin position="96"/>
        <end position="120"/>
    </location>
</feature>
<dbReference type="STRING" id="1123071.SAMN02745181_2606"/>
<feature type="transmembrane region" description="Helical" evidence="7">
    <location>
        <begin position="12"/>
        <end position="30"/>
    </location>
</feature>
<comment type="similarity">
    <text evidence="7">Belongs to the binding-protein-dependent transport system permease family.</text>
</comment>
<feature type="transmembrane region" description="Helical" evidence="7">
    <location>
        <begin position="132"/>
        <end position="152"/>
    </location>
</feature>
<dbReference type="EMBL" id="FQYR01000004">
    <property type="protein sequence ID" value="SHJ78535.1"/>
    <property type="molecule type" value="Genomic_DNA"/>
</dbReference>
<protein>
    <submittedName>
        <fullName evidence="9">Oligopeptide transport system permease protein</fullName>
    </submittedName>
</protein>
<dbReference type="InParanoid" id="A0A1M6M4Y9"/>
<comment type="subcellular location">
    <subcellularLocation>
        <location evidence="1 7">Cell membrane</location>
        <topology evidence="1 7">Multi-pass membrane protein</topology>
    </subcellularLocation>
</comment>
<dbReference type="PANTHER" id="PTHR43163">
    <property type="entry name" value="DIPEPTIDE TRANSPORT SYSTEM PERMEASE PROTEIN DPPB-RELATED"/>
    <property type="match status" value="1"/>
</dbReference>
<dbReference type="InterPro" id="IPR000515">
    <property type="entry name" value="MetI-like"/>
</dbReference>
<feature type="transmembrane region" description="Helical" evidence="7">
    <location>
        <begin position="271"/>
        <end position="291"/>
    </location>
</feature>
<keyword evidence="6 7" id="KW-0472">Membrane</keyword>
<sequence length="305" mass="33194">MLKIILTRLVQGIVTLFVLLTITFVLVRLMPGSPFTEERALPPHVEKQMMERFALDKPVPVQYGKYLSNLVLKQDLGVMIKRERTVMDIISQSFPVSLSLGIASIGIAILVGIPIGVISAVKKNTWIDYGSLTLAMLGICLPSFVIGPLLAIIGGLGFKSLNVAGWNSPTDWILPAITLGMVNAAYIARLARGGMLDVLSQDYVRTAHAKGVPLKTIIWKHTLRGGLLPSVSFLGPAFAAMISGSFVIETIFQVPGMGQHFINAANDREYFLIQGLVLFYGFLIVVANLLVDLAQIALNPRLRNA</sequence>
<evidence type="ECO:0000259" key="8">
    <source>
        <dbReference type="PROSITE" id="PS50928"/>
    </source>
</evidence>
<evidence type="ECO:0000313" key="9">
    <source>
        <dbReference type="EMBL" id="SHJ78535.1"/>
    </source>
</evidence>
<feature type="transmembrane region" description="Helical" evidence="7">
    <location>
        <begin position="227"/>
        <end position="251"/>
    </location>
</feature>
<keyword evidence="3" id="KW-1003">Cell membrane</keyword>
<gene>
    <name evidence="9" type="ORF">SAMN02745181_2606</name>
</gene>
<dbReference type="FunCoup" id="A0A1M6M4Y9">
    <property type="interactions" value="102"/>
</dbReference>
<evidence type="ECO:0000256" key="6">
    <source>
        <dbReference type="ARBA" id="ARBA00023136"/>
    </source>
</evidence>
<evidence type="ECO:0000256" key="7">
    <source>
        <dbReference type="RuleBase" id="RU363032"/>
    </source>
</evidence>
<name>A0A1M6M4Y9_9BACT</name>
<dbReference type="PANTHER" id="PTHR43163:SF6">
    <property type="entry name" value="DIPEPTIDE TRANSPORT SYSTEM PERMEASE PROTEIN DPPB-RELATED"/>
    <property type="match status" value="1"/>
</dbReference>
<feature type="transmembrane region" description="Helical" evidence="7">
    <location>
        <begin position="172"/>
        <end position="191"/>
    </location>
</feature>
<organism evidence="9 10">
    <name type="scientific">Rubritalea squalenifaciens DSM 18772</name>
    <dbReference type="NCBI Taxonomy" id="1123071"/>
    <lineage>
        <taxon>Bacteria</taxon>
        <taxon>Pseudomonadati</taxon>
        <taxon>Verrucomicrobiota</taxon>
        <taxon>Verrucomicrobiia</taxon>
        <taxon>Verrucomicrobiales</taxon>
        <taxon>Rubritaleaceae</taxon>
        <taxon>Rubritalea</taxon>
    </lineage>
</organism>
<evidence type="ECO:0000256" key="1">
    <source>
        <dbReference type="ARBA" id="ARBA00004651"/>
    </source>
</evidence>
<proteinExistence type="inferred from homology"/>
<dbReference type="InterPro" id="IPR045621">
    <property type="entry name" value="BPD_transp_1_N"/>
</dbReference>
<dbReference type="RefSeq" id="WP_143184177.1">
    <property type="nucleotide sequence ID" value="NZ_FQYR01000004.1"/>
</dbReference>
<dbReference type="Gene3D" id="1.10.3720.10">
    <property type="entry name" value="MetI-like"/>
    <property type="match status" value="1"/>
</dbReference>
<dbReference type="GO" id="GO:0055085">
    <property type="term" value="P:transmembrane transport"/>
    <property type="evidence" value="ECO:0007669"/>
    <property type="project" value="InterPro"/>
</dbReference>
<dbReference type="GO" id="GO:0005886">
    <property type="term" value="C:plasma membrane"/>
    <property type="evidence" value="ECO:0007669"/>
    <property type="project" value="UniProtKB-SubCell"/>
</dbReference>
<dbReference type="Proteomes" id="UP000184510">
    <property type="component" value="Unassembled WGS sequence"/>
</dbReference>
<accession>A0A1M6M4Y9</accession>
<dbReference type="PROSITE" id="PS50928">
    <property type="entry name" value="ABC_TM1"/>
    <property type="match status" value="1"/>
</dbReference>
<evidence type="ECO:0000256" key="3">
    <source>
        <dbReference type="ARBA" id="ARBA00022475"/>
    </source>
</evidence>
<dbReference type="Pfam" id="PF19300">
    <property type="entry name" value="BPD_transp_1_N"/>
    <property type="match status" value="1"/>
</dbReference>
<dbReference type="CDD" id="cd06261">
    <property type="entry name" value="TM_PBP2"/>
    <property type="match status" value="1"/>
</dbReference>
<evidence type="ECO:0000256" key="2">
    <source>
        <dbReference type="ARBA" id="ARBA00022448"/>
    </source>
</evidence>
<keyword evidence="2 7" id="KW-0813">Transport</keyword>
<evidence type="ECO:0000256" key="5">
    <source>
        <dbReference type="ARBA" id="ARBA00022989"/>
    </source>
</evidence>
<keyword evidence="10" id="KW-1185">Reference proteome</keyword>